<dbReference type="KEGG" id="pseg:D3H65_17630"/>
<proteinExistence type="predicted"/>
<organism evidence="1 2">
    <name type="scientific">Paraflavitalea soli</name>
    <dbReference type="NCBI Taxonomy" id="2315862"/>
    <lineage>
        <taxon>Bacteria</taxon>
        <taxon>Pseudomonadati</taxon>
        <taxon>Bacteroidota</taxon>
        <taxon>Chitinophagia</taxon>
        <taxon>Chitinophagales</taxon>
        <taxon>Chitinophagaceae</taxon>
        <taxon>Paraflavitalea</taxon>
    </lineage>
</organism>
<name>A0A3B7MPH2_9BACT</name>
<dbReference type="AlphaFoldDB" id="A0A3B7MPH2"/>
<dbReference type="RefSeq" id="WP_119051568.1">
    <property type="nucleotide sequence ID" value="NZ_CP032157.1"/>
</dbReference>
<dbReference type="EMBL" id="CP032157">
    <property type="protein sequence ID" value="AXY75687.1"/>
    <property type="molecule type" value="Genomic_DNA"/>
</dbReference>
<keyword evidence="2" id="KW-1185">Reference proteome</keyword>
<evidence type="ECO:0000313" key="2">
    <source>
        <dbReference type="Proteomes" id="UP000263900"/>
    </source>
</evidence>
<sequence length="343" mass="40224">MYAIDPPPTSASVELESSILKVLAWFDLFHYPLPAGEIRFFLDRMISAEELKVSLQQLVNDKMIFLHEDCYSLENDPALVVRRTRGNVRASRMLRTAHRIGRLLYHFPFVRGICISGSLSKNFADEKADIDFFIVTRANRLWIARTAMHLFKKITYLWGGQHWFCMNYYIDEDALEIREQNYFTAIELITLMPVCGERAIGQLLSENNWAARYFPRYTEKKPLHGDATKRYGVKRLLERLFNNRLGDRLDEYLFALTSRRWKQKEEKYRLNIKGERMGLDTGKHFSKPNPSFFHKSILEKYDQKLETVSANRERLQSTHFALPVAGTDAQPMFIVDEPRRAIQ</sequence>
<dbReference type="OrthoDB" id="645383at2"/>
<evidence type="ECO:0008006" key="3">
    <source>
        <dbReference type="Google" id="ProtNLM"/>
    </source>
</evidence>
<gene>
    <name evidence="1" type="ORF">D3H65_17630</name>
</gene>
<reference evidence="1 2" key="1">
    <citation type="submission" date="2018-09" db="EMBL/GenBank/DDBJ databases">
        <title>Genome sequencing of strain 6GH32-13.</title>
        <authorList>
            <person name="Weon H.-Y."/>
            <person name="Heo J."/>
            <person name="Kwon S.-W."/>
        </authorList>
    </citation>
    <scope>NUCLEOTIDE SEQUENCE [LARGE SCALE GENOMIC DNA]</scope>
    <source>
        <strain evidence="1 2">5GH32-13</strain>
    </source>
</reference>
<dbReference type="Proteomes" id="UP000263900">
    <property type="component" value="Chromosome"/>
</dbReference>
<accession>A0A3B7MPH2</accession>
<protein>
    <recommendedName>
        <fullName evidence="3">Nucleotidyltransferase domain-containing protein</fullName>
    </recommendedName>
</protein>
<evidence type="ECO:0000313" key="1">
    <source>
        <dbReference type="EMBL" id="AXY75687.1"/>
    </source>
</evidence>